<gene>
    <name evidence="1" type="ORF">SAMN04487905_101366</name>
</gene>
<evidence type="ECO:0008006" key="3">
    <source>
        <dbReference type="Google" id="ProtNLM"/>
    </source>
</evidence>
<sequence length="81" mass="9178">MASYRVIWSEVADDAYSRLSASRKKKVDQLNATLTSDPKSISRYNRRTDQWTTTTDGGRILITFILSDAVLQVNVLRAQDV</sequence>
<evidence type="ECO:0000313" key="2">
    <source>
        <dbReference type="Proteomes" id="UP000199497"/>
    </source>
</evidence>
<organism evidence="1 2">
    <name type="scientific">Actinopolyspora xinjiangensis</name>
    <dbReference type="NCBI Taxonomy" id="405564"/>
    <lineage>
        <taxon>Bacteria</taxon>
        <taxon>Bacillati</taxon>
        <taxon>Actinomycetota</taxon>
        <taxon>Actinomycetes</taxon>
        <taxon>Actinopolysporales</taxon>
        <taxon>Actinopolysporaceae</taxon>
        <taxon>Actinopolyspora</taxon>
    </lineage>
</organism>
<accession>A0A1H0P2K6</accession>
<dbReference type="AlphaFoldDB" id="A0A1H0P2K6"/>
<reference evidence="2" key="1">
    <citation type="submission" date="2016-10" db="EMBL/GenBank/DDBJ databases">
        <authorList>
            <person name="Varghese N."/>
            <person name="Submissions S."/>
        </authorList>
    </citation>
    <scope>NUCLEOTIDE SEQUENCE [LARGE SCALE GENOMIC DNA]</scope>
    <source>
        <strain evidence="2">DSM 46732</strain>
    </source>
</reference>
<dbReference type="RefSeq" id="WP_092596687.1">
    <property type="nucleotide sequence ID" value="NZ_FNJR01000001.1"/>
</dbReference>
<keyword evidence="2" id="KW-1185">Reference proteome</keyword>
<dbReference type="OrthoDB" id="5194222at2"/>
<name>A0A1H0P2K6_9ACTN</name>
<dbReference type="Proteomes" id="UP000199497">
    <property type="component" value="Unassembled WGS sequence"/>
</dbReference>
<protein>
    <recommendedName>
        <fullName evidence="3">mRNA interferase RelE/StbE</fullName>
    </recommendedName>
</protein>
<proteinExistence type="predicted"/>
<dbReference type="EMBL" id="FNJR01000001">
    <property type="protein sequence ID" value="SDO99317.1"/>
    <property type="molecule type" value="Genomic_DNA"/>
</dbReference>
<evidence type="ECO:0000313" key="1">
    <source>
        <dbReference type="EMBL" id="SDO99317.1"/>
    </source>
</evidence>